<keyword evidence="12" id="KW-1185">Reference proteome</keyword>
<evidence type="ECO:0000313" key="12">
    <source>
        <dbReference type="Proteomes" id="UP000501812"/>
    </source>
</evidence>
<keyword evidence="3" id="KW-0813">Transport</keyword>
<name>A0A858RGZ3_9BACT</name>
<feature type="transmembrane region" description="Helical" evidence="9">
    <location>
        <begin position="332"/>
        <end position="357"/>
    </location>
</feature>
<feature type="transmembrane region" description="Helical" evidence="9">
    <location>
        <begin position="250"/>
        <end position="266"/>
    </location>
</feature>
<feature type="transmembrane region" description="Helical" evidence="9">
    <location>
        <begin position="28"/>
        <end position="46"/>
    </location>
</feature>
<feature type="transmembrane region" description="Helical" evidence="9">
    <location>
        <begin position="116"/>
        <end position="136"/>
    </location>
</feature>
<reference evidence="11 12" key="1">
    <citation type="submission" date="2020-04" db="EMBL/GenBank/DDBJ databases">
        <title>Luteolibacter sp. G-1-1-1 isolated from soil.</title>
        <authorList>
            <person name="Dahal R.H."/>
        </authorList>
    </citation>
    <scope>NUCLEOTIDE SEQUENCE [LARGE SCALE GENOMIC DNA]</scope>
    <source>
        <strain evidence="11 12">G-1-1-1</strain>
    </source>
</reference>
<evidence type="ECO:0000256" key="6">
    <source>
        <dbReference type="ARBA" id="ARBA00022958"/>
    </source>
</evidence>
<comment type="similarity">
    <text evidence="2">Belongs to the monovalent cation:proton antiporter 2 (CPA2) transporter (TC 2.A.37) family.</text>
</comment>
<dbReference type="KEGG" id="luo:HHL09_08510"/>
<feature type="transmembrane region" description="Helical" evidence="9">
    <location>
        <begin position="278"/>
        <end position="297"/>
    </location>
</feature>
<evidence type="ECO:0000256" key="3">
    <source>
        <dbReference type="ARBA" id="ARBA00022448"/>
    </source>
</evidence>
<evidence type="ECO:0000256" key="5">
    <source>
        <dbReference type="ARBA" id="ARBA00022692"/>
    </source>
</evidence>
<keyword evidence="7 9" id="KW-1133">Transmembrane helix</keyword>
<dbReference type="GO" id="GO:0005886">
    <property type="term" value="C:plasma membrane"/>
    <property type="evidence" value="ECO:0007669"/>
    <property type="project" value="InterPro"/>
</dbReference>
<keyword evidence="6" id="KW-0630">Potassium</keyword>
<dbReference type="InterPro" id="IPR003148">
    <property type="entry name" value="RCK_N"/>
</dbReference>
<dbReference type="RefSeq" id="WP_169454137.1">
    <property type="nucleotide sequence ID" value="NZ_CP051774.1"/>
</dbReference>
<proteinExistence type="inferred from homology"/>
<feature type="transmembrane region" description="Helical" evidence="9">
    <location>
        <begin position="6"/>
        <end position="23"/>
    </location>
</feature>
<dbReference type="PANTHER" id="PTHR42751">
    <property type="entry name" value="SODIUM/HYDROGEN EXCHANGER FAMILY/TRKA DOMAIN PROTEIN"/>
    <property type="match status" value="1"/>
</dbReference>
<dbReference type="Pfam" id="PF02254">
    <property type="entry name" value="TrkA_N"/>
    <property type="match status" value="1"/>
</dbReference>
<dbReference type="PRINTS" id="PR00335">
    <property type="entry name" value="KUPTAKETRKA"/>
</dbReference>
<feature type="domain" description="RCK N-terminal" evidence="10">
    <location>
        <begin position="421"/>
        <end position="538"/>
    </location>
</feature>
<keyword evidence="8 9" id="KW-0472">Membrane</keyword>
<gene>
    <name evidence="11" type="ORF">HHL09_08510</name>
</gene>
<evidence type="ECO:0000256" key="9">
    <source>
        <dbReference type="SAM" id="Phobius"/>
    </source>
</evidence>
<evidence type="ECO:0000256" key="7">
    <source>
        <dbReference type="ARBA" id="ARBA00022989"/>
    </source>
</evidence>
<evidence type="ECO:0000259" key="10">
    <source>
        <dbReference type="PROSITE" id="PS51201"/>
    </source>
</evidence>
<protein>
    <submittedName>
        <fullName evidence="11">Sodium:proton exchanger</fullName>
    </submittedName>
</protein>
<evidence type="ECO:0000256" key="4">
    <source>
        <dbReference type="ARBA" id="ARBA00022538"/>
    </source>
</evidence>
<dbReference type="InterPro" id="IPR038770">
    <property type="entry name" value="Na+/solute_symporter_sf"/>
</dbReference>
<feature type="transmembrane region" description="Helical" evidence="9">
    <location>
        <begin position="58"/>
        <end position="75"/>
    </location>
</feature>
<evidence type="ECO:0000256" key="1">
    <source>
        <dbReference type="ARBA" id="ARBA00004141"/>
    </source>
</evidence>
<dbReference type="GO" id="GO:0015297">
    <property type="term" value="F:antiporter activity"/>
    <property type="evidence" value="ECO:0007669"/>
    <property type="project" value="InterPro"/>
</dbReference>
<feature type="transmembrane region" description="Helical" evidence="9">
    <location>
        <begin position="303"/>
        <end position="325"/>
    </location>
</feature>
<dbReference type="Gene3D" id="1.20.1530.20">
    <property type="match status" value="1"/>
</dbReference>
<keyword evidence="5 9" id="KW-0812">Transmembrane</keyword>
<dbReference type="PROSITE" id="PS51201">
    <property type="entry name" value="RCK_N"/>
    <property type="match status" value="1"/>
</dbReference>
<feature type="transmembrane region" description="Helical" evidence="9">
    <location>
        <begin position="183"/>
        <end position="204"/>
    </location>
</feature>
<keyword evidence="4" id="KW-0633">Potassium transport</keyword>
<feature type="transmembrane region" description="Helical" evidence="9">
    <location>
        <begin position="363"/>
        <end position="382"/>
    </location>
</feature>
<feature type="transmembrane region" description="Helical" evidence="9">
    <location>
        <begin position="224"/>
        <end position="244"/>
    </location>
</feature>
<dbReference type="SUPFAM" id="SSF51735">
    <property type="entry name" value="NAD(P)-binding Rossmann-fold domains"/>
    <property type="match status" value="1"/>
</dbReference>
<sequence>MHDLDLILTFTGGLGAALFLGYLSHRMGLSPIVGYLLAGIVVSPHTPGFVADRHLAEQMAHIGVILLMFGVGLHFHFKELLAVKRIAVPGAIVQSAVATLLSMLLMRAFGWSWTQGAVFGMAIAVASTVVLTRILVDNNHLHTPTGHIAIGWLVVEDIFTVFVLVLLPAIFGGGESSSGGAGIAMALLWTTLKIGALVAFTFLFGGWAIPRLLTRIARTGSRELFTLTILVLALGIAVGSAKLFGVSMELGAFLAGMVVGRSEFSNRAAIDALPMKDAFAVLFFVSVGMLFDFRSLLETPWLAAATLGIVIIGKPLAAIFITILLRYPLRTALSVGAVLSQIGEFSFIVATIGAQYGVVSAEAFNALVATAILSITLSPLFYRAVGPIERWVAARPKLWKLLNRVEVSEEGSPSGDPHGLTRRAVVIGYGPVGRTLARLLKDNGFVPVIVEMNVDTVQTLKAEGEQAFYGDASHPETLKTAGVGNADILILSASSVSMGSEVIQEARRLNPSIRVLARTAYLQEADQLLEAGADEVFSGEGEVALSMTENILRGFGATGEQLDRENERVRREFFPHREPAAG</sequence>
<evidence type="ECO:0000256" key="8">
    <source>
        <dbReference type="ARBA" id="ARBA00023136"/>
    </source>
</evidence>
<dbReference type="Proteomes" id="UP000501812">
    <property type="component" value="Chromosome"/>
</dbReference>
<dbReference type="PANTHER" id="PTHR42751:SF1">
    <property type="entry name" value="CATION_PROTON ANTIPORTER YBAL-RELATED"/>
    <property type="match status" value="1"/>
</dbReference>
<comment type="subcellular location">
    <subcellularLocation>
        <location evidence="1">Membrane</location>
        <topology evidence="1">Multi-pass membrane protein</topology>
    </subcellularLocation>
</comment>
<evidence type="ECO:0000256" key="2">
    <source>
        <dbReference type="ARBA" id="ARBA00005551"/>
    </source>
</evidence>
<dbReference type="GO" id="GO:1902600">
    <property type="term" value="P:proton transmembrane transport"/>
    <property type="evidence" value="ECO:0007669"/>
    <property type="project" value="InterPro"/>
</dbReference>
<evidence type="ECO:0000313" key="11">
    <source>
        <dbReference type="EMBL" id="QJE95824.1"/>
    </source>
</evidence>
<dbReference type="AlphaFoldDB" id="A0A858RGZ3"/>
<dbReference type="GO" id="GO:0015079">
    <property type="term" value="F:potassium ion transmembrane transporter activity"/>
    <property type="evidence" value="ECO:0007669"/>
    <property type="project" value="InterPro"/>
</dbReference>
<dbReference type="InterPro" id="IPR036291">
    <property type="entry name" value="NAD(P)-bd_dom_sf"/>
</dbReference>
<feature type="transmembrane region" description="Helical" evidence="9">
    <location>
        <begin position="87"/>
        <end position="110"/>
    </location>
</feature>
<accession>A0A858RGZ3</accession>
<feature type="transmembrane region" description="Helical" evidence="9">
    <location>
        <begin position="148"/>
        <end position="171"/>
    </location>
</feature>
<dbReference type="Gene3D" id="3.40.50.720">
    <property type="entry name" value="NAD(P)-binding Rossmann-like Domain"/>
    <property type="match status" value="1"/>
</dbReference>
<organism evidence="11 12">
    <name type="scientific">Luteolibacter luteus</name>
    <dbReference type="NCBI Taxonomy" id="2728835"/>
    <lineage>
        <taxon>Bacteria</taxon>
        <taxon>Pseudomonadati</taxon>
        <taxon>Verrucomicrobiota</taxon>
        <taxon>Verrucomicrobiia</taxon>
        <taxon>Verrucomicrobiales</taxon>
        <taxon>Verrucomicrobiaceae</taxon>
        <taxon>Luteolibacter</taxon>
    </lineage>
</organism>
<dbReference type="InterPro" id="IPR006036">
    <property type="entry name" value="K_uptake_TrkA"/>
</dbReference>
<dbReference type="Pfam" id="PF00999">
    <property type="entry name" value="Na_H_Exchanger"/>
    <property type="match status" value="1"/>
</dbReference>
<dbReference type="EMBL" id="CP051774">
    <property type="protein sequence ID" value="QJE95824.1"/>
    <property type="molecule type" value="Genomic_DNA"/>
</dbReference>
<dbReference type="InterPro" id="IPR006153">
    <property type="entry name" value="Cation/H_exchanger_TM"/>
</dbReference>
<keyword evidence="4" id="KW-0406">Ion transport</keyword>